<dbReference type="EMBL" id="KT372003">
    <property type="protein sequence ID" value="ALA06588.1"/>
    <property type="molecule type" value="Genomic_DNA"/>
</dbReference>
<protein>
    <submittedName>
        <fullName evidence="1">Uncharacterized protein</fullName>
    </submittedName>
</protein>
<accession>A0A0K2CMJ0</accession>
<proteinExistence type="predicted"/>
<gene>
    <name evidence="1" type="ORF">SEA_LUMOS_73</name>
</gene>
<evidence type="ECO:0000313" key="1">
    <source>
        <dbReference type="EMBL" id="ALA06588.1"/>
    </source>
</evidence>
<name>A0A0K2CMJ0_9CAUD</name>
<organism evidence="1 2">
    <name type="scientific">Mycobacterium phage Lumos</name>
    <dbReference type="NCBI Taxonomy" id="1701852"/>
    <lineage>
        <taxon>Viruses</taxon>
        <taxon>Duplodnaviria</taxon>
        <taxon>Heunggongvirae</taxon>
        <taxon>Uroviricota</taxon>
        <taxon>Caudoviricetes</taxon>
        <taxon>Vilmaviridae</taxon>
        <taxon>Lclasvirinae</taxon>
        <taxon>Lumosvirus</taxon>
        <taxon>Lumosvirus lumos</taxon>
    </lineage>
</organism>
<keyword evidence="2" id="KW-1185">Reference proteome</keyword>
<reference evidence="1 2" key="1">
    <citation type="submission" date="2015-08" db="EMBL/GenBank/DDBJ databases">
        <authorList>
            <person name="Davis N."/>
            <person name="Domingos A."/>
            <person name="Holland C."/>
            <person name="Houk L.J."/>
            <person name="Hueter N."/>
            <person name="Molina L."/>
            <person name="Sontag M."/>
            <person name="Saintfleur O."/>
            <person name="Swinford C."/>
            <person name="Villalobos-Ayala K."/>
            <person name="Carroll M."/>
            <person name="Cottrell-Yongye A."/>
            <person name="D'Elia T."/>
            <person name="Delesalle V.A."/>
            <person name="Bradley K.W."/>
            <person name="Asai D.J."/>
            <person name="Bowman C.A."/>
            <person name="Russell D.A."/>
            <person name="Pope W.H."/>
            <person name="Jacobs-Sera D."/>
            <person name="Hendrix R.W."/>
            <person name="Hatfull G.F."/>
        </authorList>
    </citation>
    <scope>NUCLEOTIDE SEQUENCE [LARGE SCALE GENOMIC DNA]</scope>
</reference>
<dbReference type="Proteomes" id="UP000223849">
    <property type="component" value="Segment"/>
</dbReference>
<evidence type="ECO:0000313" key="2">
    <source>
        <dbReference type="Proteomes" id="UP000223849"/>
    </source>
</evidence>
<sequence length="52" mass="5673">MTAYFNVLRAAAGENPWGHGCAGCGQSTYGQRHGACERCEGGYDDEEDYPRD</sequence>